<keyword evidence="1" id="KW-0472">Membrane</keyword>
<comment type="caution">
    <text evidence="2">The sequence shown here is derived from an EMBL/GenBank/DDBJ whole genome shotgun (WGS) entry which is preliminary data.</text>
</comment>
<evidence type="ECO:0000256" key="1">
    <source>
        <dbReference type="SAM" id="Phobius"/>
    </source>
</evidence>
<protein>
    <submittedName>
        <fullName evidence="2">Uncharacterized protein</fullName>
    </submittedName>
</protein>
<reference evidence="2" key="1">
    <citation type="submission" date="2023-07" db="EMBL/GenBank/DDBJ databases">
        <title>Genomic Encyclopedia of Type Strains, Phase IV (KMG-IV): sequencing the most valuable type-strain genomes for metagenomic binning, comparative biology and taxonomic classification.</title>
        <authorList>
            <person name="Goeker M."/>
        </authorList>
    </citation>
    <scope>NUCLEOTIDE SEQUENCE</scope>
    <source>
        <strain evidence="2">DSM 26174</strain>
    </source>
</reference>
<keyword evidence="3" id="KW-1185">Reference proteome</keyword>
<evidence type="ECO:0000313" key="3">
    <source>
        <dbReference type="Proteomes" id="UP001185092"/>
    </source>
</evidence>
<name>A0AAE3XL46_9BACT</name>
<keyword evidence="1" id="KW-0812">Transmembrane</keyword>
<dbReference type="EMBL" id="JAVDQD010000002">
    <property type="protein sequence ID" value="MDR6238520.1"/>
    <property type="molecule type" value="Genomic_DNA"/>
</dbReference>
<accession>A0AAE3XL46</accession>
<organism evidence="2 3">
    <name type="scientific">Aureibacter tunicatorum</name>
    <dbReference type="NCBI Taxonomy" id="866807"/>
    <lineage>
        <taxon>Bacteria</taxon>
        <taxon>Pseudomonadati</taxon>
        <taxon>Bacteroidota</taxon>
        <taxon>Cytophagia</taxon>
        <taxon>Cytophagales</taxon>
        <taxon>Persicobacteraceae</taxon>
        <taxon>Aureibacter</taxon>
    </lineage>
</organism>
<gene>
    <name evidence="2" type="ORF">HNQ88_001557</name>
</gene>
<evidence type="ECO:0000313" key="2">
    <source>
        <dbReference type="EMBL" id="MDR6238520.1"/>
    </source>
</evidence>
<dbReference type="RefSeq" id="WP_309938031.1">
    <property type="nucleotide sequence ID" value="NZ_AP025305.1"/>
</dbReference>
<sequence length="94" mass="10705">MKKDYLITIERLHLIAGFALVISGILAYFSNGLETALSWIIFGAMYISMSDIGEDEMSVEKLNHPNHLIRRSFGYFGTIFSIVLALFYLNRILV</sequence>
<dbReference type="AlphaFoldDB" id="A0AAE3XL46"/>
<feature type="transmembrane region" description="Helical" evidence="1">
    <location>
        <begin position="12"/>
        <end position="30"/>
    </location>
</feature>
<dbReference type="Proteomes" id="UP001185092">
    <property type="component" value="Unassembled WGS sequence"/>
</dbReference>
<keyword evidence="1" id="KW-1133">Transmembrane helix</keyword>
<proteinExistence type="predicted"/>
<feature type="transmembrane region" description="Helical" evidence="1">
    <location>
        <begin position="73"/>
        <end position="93"/>
    </location>
</feature>